<dbReference type="InterPro" id="IPR000524">
    <property type="entry name" value="Tscrpt_reg_HTH_GntR"/>
</dbReference>
<dbReference type="RefSeq" id="WP_380932290.1">
    <property type="nucleotide sequence ID" value="NZ_JBHUEG010000012.1"/>
</dbReference>
<dbReference type="Gene3D" id="1.10.10.10">
    <property type="entry name" value="Winged helix-like DNA-binding domain superfamily/Winged helix DNA-binding domain"/>
    <property type="match status" value="1"/>
</dbReference>
<dbReference type="SMART" id="SM00895">
    <property type="entry name" value="FCD"/>
    <property type="match status" value="1"/>
</dbReference>
<comment type="caution">
    <text evidence="5">The sequence shown here is derived from an EMBL/GenBank/DDBJ whole genome shotgun (WGS) entry which is preliminary data.</text>
</comment>
<evidence type="ECO:0000256" key="1">
    <source>
        <dbReference type="ARBA" id="ARBA00023015"/>
    </source>
</evidence>
<evidence type="ECO:0000256" key="2">
    <source>
        <dbReference type="ARBA" id="ARBA00023125"/>
    </source>
</evidence>
<evidence type="ECO:0000259" key="4">
    <source>
        <dbReference type="PROSITE" id="PS50949"/>
    </source>
</evidence>
<dbReference type="CDD" id="cd07377">
    <property type="entry name" value="WHTH_GntR"/>
    <property type="match status" value="1"/>
</dbReference>
<dbReference type="InterPro" id="IPR011711">
    <property type="entry name" value="GntR_C"/>
</dbReference>
<evidence type="ECO:0000256" key="3">
    <source>
        <dbReference type="ARBA" id="ARBA00023163"/>
    </source>
</evidence>
<dbReference type="EMBL" id="JBHULR010000015">
    <property type="protein sequence ID" value="MFD2549582.1"/>
    <property type="molecule type" value="Genomic_DNA"/>
</dbReference>
<dbReference type="InterPro" id="IPR036388">
    <property type="entry name" value="WH-like_DNA-bd_sf"/>
</dbReference>
<dbReference type="SUPFAM" id="SSF48008">
    <property type="entry name" value="GntR ligand-binding domain-like"/>
    <property type="match status" value="1"/>
</dbReference>
<dbReference type="PRINTS" id="PR00035">
    <property type="entry name" value="HTHGNTR"/>
</dbReference>
<dbReference type="Pfam" id="PF07729">
    <property type="entry name" value="FCD"/>
    <property type="match status" value="1"/>
</dbReference>
<keyword evidence="3" id="KW-0804">Transcription</keyword>
<keyword evidence="2" id="KW-0238">DNA-binding</keyword>
<organism evidence="5 6">
    <name type="scientific">Sphingobacterium suaedae</name>
    <dbReference type="NCBI Taxonomy" id="1686402"/>
    <lineage>
        <taxon>Bacteria</taxon>
        <taxon>Pseudomonadati</taxon>
        <taxon>Bacteroidota</taxon>
        <taxon>Sphingobacteriia</taxon>
        <taxon>Sphingobacteriales</taxon>
        <taxon>Sphingobacteriaceae</taxon>
        <taxon>Sphingobacterium</taxon>
    </lineage>
</organism>
<evidence type="ECO:0000313" key="6">
    <source>
        <dbReference type="Proteomes" id="UP001597545"/>
    </source>
</evidence>
<dbReference type="Proteomes" id="UP001597545">
    <property type="component" value="Unassembled WGS sequence"/>
</dbReference>
<proteinExistence type="predicted"/>
<dbReference type="Gene3D" id="1.20.120.530">
    <property type="entry name" value="GntR ligand-binding domain-like"/>
    <property type="match status" value="1"/>
</dbReference>
<dbReference type="Pfam" id="PF00392">
    <property type="entry name" value="GntR"/>
    <property type="match status" value="1"/>
</dbReference>
<name>A0ABW5KPP1_9SPHI</name>
<dbReference type="InterPro" id="IPR036390">
    <property type="entry name" value="WH_DNA-bd_sf"/>
</dbReference>
<dbReference type="InterPro" id="IPR008920">
    <property type="entry name" value="TF_FadR/GntR_C"/>
</dbReference>
<keyword evidence="6" id="KW-1185">Reference proteome</keyword>
<dbReference type="SUPFAM" id="SSF46785">
    <property type="entry name" value="Winged helix' DNA-binding domain"/>
    <property type="match status" value="1"/>
</dbReference>
<evidence type="ECO:0000313" key="5">
    <source>
        <dbReference type="EMBL" id="MFD2549582.1"/>
    </source>
</evidence>
<feature type="domain" description="HTH gntR-type" evidence="4">
    <location>
        <begin position="1"/>
        <end position="67"/>
    </location>
</feature>
<dbReference type="PANTHER" id="PTHR43537:SF47">
    <property type="entry name" value="REGULATORY PROTEIN GNTR HTH"/>
    <property type="match status" value="1"/>
</dbReference>
<reference evidence="6" key="1">
    <citation type="journal article" date="2019" name="Int. J. Syst. Evol. Microbiol.">
        <title>The Global Catalogue of Microorganisms (GCM) 10K type strain sequencing project: providing services to taxonomists for standard genome sequencing and annotation.</title>
        <authorList>
            <consortium name="The Broad Institute Genomics Platform"/>
            <consortium name="The Broad Institute Genome Sequencing Center for Infectious Disease"/>
            <person name="Wu L."/>
            <person name="Ma J."/>
        </authorList>
    </citation>
    <scope>NUCLEOTIDE SEQUENCE [LARGE SCALE GENOMIC DNA]</scope>
    <source>
        <strain evidence="6">KCTC 42662</strain>
    </source>
</reference>
<gene>
    <name evidence="5" type="ORF">ACFSR5_18170</name>
</gene>
<dbReference type="SMART" id="SM00345">
    <property type="entry name" value="HTH_GNTR"/>
    <property type="match status" value="1"/>
</dbReference>
<accession>A0ABW5KPP1</accession>
<dbReference type="PANTHER" id="PTHR43537">
    <property type="entry name" value="TRANSCRIPTIONAL REGULATOR, GNTR FAMILY"/>
    <property type="match status" value="1"/>
</dbReference>
<sequence>MAEEVADTIRDKIKSHIYALSSKLPTEPELMKVFGVGRSSIREAIRILVNDGYLRVQQGVGTFVISSEGTESLGATFERGQFSELLEVRQLLETRIVEKAALNRTQDHLKTIRRALDLRIQKAAEEDLEACIDADIAFHQAVADACGNNILAELYGASSKYMCRVFGQRYTSTKVFAETHQAHEQLYMAIQQQDVVQSRHVLHGIIEAV</sequence>
<dbReference type="PROSITE" id="PS50949">
    <property type="entry name" value="HTH_GNTR"/>
    <property type="match status" value="1"/>
</dbReference>
<protein>
    <submittedName>
        <fullName evidence="5">FadR/GntR family transcriptional regulator</fullName>
    </submittedName>
</protein>
<keyword evidence="1" id="KW-0805">Transcription regulation</keyword>